<dbReference type="STRING" id="1524460.IX84_10150"/>
<comment type="caution">
    <text evidence="1">The sequence shown here is derived from an EMBL/GenBank/DDBJ whole genome shotgun (WGS) entry which is preliminary data.</text>
</comment>
<protein>
    <submittedName>
        <fullName evidence="1">Uncharacterized protein</fullName>
    </submittedName>
</protein>
<organism evidence="1 2">
    <name type="scientific">Phaeodactylibacter xiamenensis</name>
    <dbReference type="NCBI Taxonomy" id="1524460"/>
    <lineage>
        <taxon>Bacteria</taxon>
        <taxon>Pseudomonadati</taxon>
        <taxon>Bacteroidota</taxon>
        <taxon>Saprospiria</taxon>
        <taxon>Saprospirales</taxon>
        <taxon>Haliscomenobacteraceae</taxon>
        <taxon>Phaeodactylibacter</taxon>
    </lineage>
</organism>
<evidence type="ECO:0000313" key="1">
    <source>
        <dbReference type="EMBL" id="KGE88177.1"/>
    </source>
</evidence>
<keyword evidence="2" id="KW-1185">Reference proteome</keyword>
<evidence type="ECO:0000313" key="2">
    <source>
        <dbReference type="Proteomes" id="UP000029736"/>
    </source>
</evidence>
<gene>
    <name evidence="1" type="ORF">IX84_10150</name>
</gene>
<dbReference type="EMBL" id="JPOS01000020">
    <property type="protein sequence ID" value="KGE88177.1"/>
    <property type="molecule type" value="Genomic_DNA"/>
</dbReference>
<proteinExistence type="predicted"/>
<reference evidence="1 2" key="1">
    <citation type="journal article" date="2014" name="Int. J. Syst. Evol. Microbiol.">
        <title>Phaeodactylibacter xiamenensis gen. nov., sp. nov., a member of the family Saprospiraceae isolated from the marine alga Phaeodactylum tricornutum.</title>
        <authorList>
            <person name="Chen Z.Jr."/>
            <person name="Lei X."/>
            <person name="Lai Q."/>
            <person name="Li Y."/>
            <person name="Zhang B."/>
            <person name="Zhang J."/>
            <person name="Zhang H."/>
            <person name="Yang L."/>
            <person name="Zheng W."/>
            <person name="Tian Y."/>
            <person name="Yu Z."/>
            <person name="Xu H.Jr."/>
            <person name="Zheng T."/>
        </authorList>
    </citation>
    <scope>NUCLEOTIDE SEQUENCE [LARGE SCALE GENOMIC DNA]</scope>
    <source>
        <strain evidence="1 2">KD52</strain>
    </source>
</reference>
<dbReference type="RefSeq" id="WP_044219445.1">
    <property type="nucleotide sequence ID" value="NZ_JBKAGJ010000007.1"/>
</dbReference>
<sequence>MRTITVDIINEKALNLLRDMESLELIRLRNSKPEEHGEPVDWTKYKGAMSKQLLSEIDQQLDELRGEWD</sequence>
<name>A0A098SAR5_9BACT</name>
<dbReference type="AlphaFoldDB" id="A0A098SAR5"/>
<dbReference type="Proteomes" id="UP000029736">
    <property type="component" value="Unassembled WGS sequence"/>
</dbReference>
<dbReference type="OrthoDB" id="771838at2"/>
<accession>A0A098SAR5</accession>